<protein>
    <recommendedName>
        <fullName evidence="3">MalT-like TPR region domain-containing protein</fullName>
    </recommendedName>
</protein>
<dbReference type="AlphaFoldDB" id="A0A316IEB6"/>
<dbReference type="Proteomes" id="UP000246005">
    <property type="component" value="Unassembled WGS sequence"/>
</dbReference>
<gene>
    <name evidence="1" type="ORF">C8D88_1011639</name>
</gene>
<dbReference type="EMBL" id="QGHB01000001">
    <property type="protein sequence ID" value="PWK91601.1"/>
    <property type="molecule type" value="Genomic_DNA"/>
</dbReference>
<accession>A0A316IEB6</accession>
<reference evidence="1 2" key="1">
    <citation type="submission" date="2018-05" db="EMBL/GenBank/DDBJ databases">
        <title>Genomic Encyclopedia of Type Strains, Phase IV (KMG-IV): sequencing the most valuable type-strain genomes for metagenomic binning, comparative biology and taxonomic classification.</title>
        <authorList>
            <person name="Goeker M."/>
        </authorList>
    </citation>
    <scope>NUCLEOTIDE SEQUENCE [LARGE SCALE GENOMIC DNA]</scope>
    <source>
        <strain evidence="1 2">DSM 45480</strain>
    </source>
</reference>
<evidence type="ECO:0000313" key="1">
    <source>
        <dbReference type="EMBL" id="PWK91601.1"/>
    </source>
</evidence>
<organism evidence="1 2">
    <name type="scientific">Lentzea atacamensis</name>
    <dbReference type="NCBI Taxonomy" id="531938"/>
    <lineage>
        <taxon>Bacteria</taxon>
        <taxon>Bacillati</taxon>
        <taxon>Actinomycetota</taxon>
        <taxon>Actinomycetes</taxon>
        <taxon>Pseudonocardiales</taxon>
        <taxon>Pseudonocardiaceae</taxon>
        <taxon>Lentzea</taxon>
    </lineage>
</organism>
<evidence type="ECO:0000313" key="2">
    <source>
        <dbReference type="Proteomes" id="UP000246005"/>
    </source>
</evidence>
<comment type="caution">
    <text evidence="1">The sequence shown here is derived from an EMBL/GenBank/DDBJ whole genome shotgun (WGS) entry which is preliminary data.</text>
</comment>
<evidence type="ECO:0008006" key="3">
    <source>
        <dbReference type="Google" id="ProtNLM"/>
    </source>
</evidence>
<dbReference type="RefSeq" id="WP_109632326.1">
    <property type="nucleotide sequence ID" value="NZ_QGHB01000001.1"/>
</dbReference>
<name>A0A316IEB6_9PSEU</name>
<sequence>MHLASGEADEALRYAEEAVATHRRHHQRYLEGQSLQALAAARRALGAEDGAAEAEALAADAHRDCRVPMRT</sequence>
<proteinExistence type="predicted"/>